<accession>A0A0F9JGG7</accession>
<protein>
    <submittedName>
        <fullName evidence="2">Uncharacterized protein</fullName>
    </submittedName>
</protein>
<reference evidence="2" key="1">
    <citation type="journal article" date="2015" name="Nature">
        <title>Complex archaea that bridge the gap between prokaryotes and eukaryotes.</title>
        <authorList>
            <person name="Spang A."/>
            <person name="Saw J.H."/>
            <person name="Jorgensen S.L."/>
            <person name="Zaremba-Niedzwiedzka K."/>
            <person name="Martijn J."/>
            <person name="Lind A.E."/>
            <person name="van Eijk R."/>
            <person name="Schleper C."/>
            <person name="Guy L."/>
            <person name="Ettema T.J."/>
        </authorList>
    </citation>
    <scope>NUCLEOTIDE SEQUENCE</scope>
</reference>
<sequence>MADKIYPLQEKLKKAMVADPEGLHELNKHLIESLTAKEPGMVGLGYDCLQEVIGLLTIDQRKLVLDSWNEYFDTSPEFKDLMENHKASKRLLDIYKNKVQPLKMKPKPVEKSAQPNLRSYLHRKEE</sequence>
<feature type="region of interest" description="Disordered" evidence="1">
    <location>
        <begin position="103"/>
        <end position="126"/>
    </location>
</feature>
<gene>
    <name evidence="2" type="ORF">LCGC14_1458330</name>
</gene>
<comment type="caution">
    <text evidence="2">The sequence shown here is derived from an EMBL/GenBank/DDBJ whole genome shotgun (WGS) entry which is preliminary data.</text>
</comment>
<evidence type="ECO:0000256" key="1">
    <source>
        <dbReference type="SAM" id="MobiDB-lite"/>
    </source>
</evidence>
<name>A0A0F9JGG7_9ZZZZ</name>
<dbReference type="EMBL" id="LAZR01010124">
    <property type="protein sequence ID" value="KKM68693.1"/>
    <property type="molecule type" value="Genomic_DNA"/>
</dbReference>
<proteinExistence type="predicted"/>
<dbReference type="AlphaFoldDB" id="A0A0F9JGG7"/>
<evidence type="ECO:0000313" key="2">
    <source>
        <dbReference type="EMBL" id="KKM68693.1"/>
    </source>
</evidence>
<organism evidence="2">
    <name type="scientific">marine sediment metagenome</name>
    <dbReference type="NCBI Taxonomy" id="412755"/>
    <lineage>
        <taxon>unclassified sequences</taxon>
        <taxon>metagenomes</taxon>
        <taxon>ecological metagenomes</taxon>
    </lineage>
</organism>